<organism evidence="1 2">
    <name type="scientific">Nocardioides cavernaquae</name>
    <dbReference type="NCBI Taxonomy" id="2321396"/>
    <lineage>
        <taxon>Bacteria</taxon>
        <taxon>Bacillati</taxon>
        <taxon>Actinomycetota</taxon>
        <taxon>Actinomycetes</taxon>
        <taxon>Propionibacteriales</taxon>
        <taxon>Nocardioidaceae</taxon>
        <taxon>Nocardioides</taxon>
    </lineage>
</organism>
<dbReference type="Gene3D" id="1.10.150.240">
    <property type="entry name" value="Putative phosphatase, domain 2"/>
    <property type="match status" value="1"/>
</dbReference>
<keyword evidence="1" id="KW-0378">Hydrolase</keyword>
<dbReference type="InterPro" id="IPR023214">
    <property type="entry name" value="HAD_sf"/>
</dbReference>
<dbReference type="Gene3D" id="3.40.50.1000">
    <property type="entry name" value="HAD superfamily/HAD-like"/>
    <property type="match status" value="2"/>
</dbReference>
<dbReference type="RefSeq" id="WP_120060306.1">
    <property type="nucleotide sequence ID" value="NZ_QYRP01000002.1"/>
</dbReference>
<dbReference type="SFLD" id="SFLDS00003">
    <property type="entry name" value="Haloacid_Dehalogenase"/>
    <property type="match status" value="1"/>
</dbReference>
<dbReference type="GO" id="GO:0006281">
    <property type="term" value="P:DNA repair"/>
    <property type="evidence" value="ECO:0007669"/>
    <property type="project" value="TreeGrafter"/>
</dbReference>
<dbReference type="InterPro" id="IPR023198">
    <property type="entry name" value="PGP-like_dom2"/>
</dbReference>
<dbReference type="SUPFAM" id="SSF56784">
    <property type="entry name" value="HAD-like"/>
    <property type="match status" value="1"/>
</dbReference>
<evidence type="ECO:0000313" key="2">
    <source>
        <dbReference type="Proteomes" id="UP000276542"/>
    </source>
</evidence>
<dbReference type="GO" id="GO:0008967">
    <property type="term" value="F:phosphoglycolate phosphatase activity"/>
    <property type="evidence" value="ECO:0007669"/>
    <property type="project" value="TreeGrafter"/>
</dbReference>
<accession>A0A3A5H6S0</accession>
<dbReference type="PANTHER" id="PTHR43434">
    <property type="entry name" value="PHOSPHOGLYCOLATE PHOSPHATASE"/>
    <property type="match status" value="1"/>
</dbReference>
<evidence type="ECO:0000313" key="1">
    <source>
        <dbReference type="EMBL" id="RJS46333.1"/>
    </source>
</evidence>
<comment type="caution">
    <text evidence="1">The sequence shown here is derived from an EMBL/GenBank/DDBJ whole genome shotgun (WGS) entry which is preliminary data.</text>
</comment>
<protein>
    <submittedName>
        <fullName evidence="1">HAD family hydrolase</fullName>
    </submittedName>
</protein>
<dbReference type="InterPro" id="IPR050155">
    <property type="entry name" value="HAD-like_hydrolase_sf"/>
</dbReference>
<dbReference type="GO" id="GO:0005829">
    <property type="term" value="C:cytosol"/>
    <property type="evidence" value="ECO:0007669"/>
    <property type="project" value="TreeGrafter"/>
</dbReference>
<dbReference type="PANTHER" id="PTHR43434:SF1">
    <property type="entry name" value="PHOSPHOGLYCOLATE PHOSPHATASE"/>
    <property type="match status" value="1"/>
</dbReference>
<dbReference type="OrthoDB" id="9776919at2"/>
<proteinExistence type="predicted"/>
<gene>
    <name evidence="1" type="ORF">D4739_08985</name>
</gene>
<dbReference type="Pfam" id="PF12710">
    <property type="entry name" value="HAD"/>
    <property type="match status" value="1"/>
</dbReference>
<dbReference type="InterPro" id="IPR036412">
    <property type="entry name" value="HAD-like_sf"/>
</dbReference>
<dbReference type="EMBL" id="QYRP01000002">
    <property type="protein sequence ID" value="RJS46333.1"/>
    <property type="molecule type" value="Genomic_DNA"/>
</dbReference>
<dbReference type="SFLD" id="SFLDG01129">
    <property type="entry name" value="C1.5:_HAD__Beta-PGM__Phosphata"/>
    <property type="match status" value="1"/>
</dbReference>
<reference evidence="2" key="1">
    <citation type="submission" date="2018-09" db="EMBL/GenBank/DDBJ databases">
        <authorList>
            <person name="Zhu H."/>
        </authorList>
    </citation>
    <scope>NUCLEOTIDE SEQUENCE [LARGE SCALE GENOMIC DNA]</scope>
    <source>
        <strain evidence="2">K1W22B-1</strain>
    </source>
</reference>
<keyword evidence="2" id="KW-1185">Reference proteome</keyword>
<dbReference type="AlphaFoldDB" id="A0A3A5H6S0"/>
<dbReference type="Proteomes" id="UP000276542">
    <property type="component" value="Unassembled WGS sequence"/>
</dbReference>
<sequence length="230" mass="23917">MPEAGSDAPGASRPRLVVGFDLDMTLIDTVAGFAATLEALGVELGIAFPTEEMTSRLGPPLEHMLAEHMGPQEIEAAGDRFRALYPDHAITPTPAFPGAHDAISAVRAAGGRVILVTGKYAANAQLHVDHLGFDIDHLEGWVWGVGKADVLTREGATIYVGDHIHDVEGARAAGIISVSVLTGGCTREELEDAGTDVVLDDLTAFPAWLEAHLAATATGQTGSPGPTPSN</sequence>
<name>A0A3A5H6S0_9ACTN</name>